<dbReference type="RefSeq" id="WP_219844195.1">
    <property type="nucleotide sequence ID" value="NZ_BAAAVQ010000070.1"/>
</dbReference>
<organism evidence="1 2">
    <name type="scientific">Glutamicibacter bergerei</name>
    <dbReference type="NCBI Taxonomy" id="256702"/>
    <lineage>
        <taxon>Bacteria</taxon>
        <taxon>Bacillati</taxon>
        <taxon>Actinomycetota</taxon>
        <taxon>Actinomycetes</taxon>
        <taxon>Micrococcales</taxon>
        <taxon>Micrococcaceae</taxon>
        <taxon>Glutamicibacter</taxon>
    </lineage>
</organism>
<evidence type="ECO:0000313" key="2">
    <source>
        <dbReference type="Proteomes" id="UP001595884"/>
    </source>
</evidence>
<name>A0ABV9MLF4_9MICC</name>
<dbReference type="Proteomes" id="UP001595884">
    <property type="component" value="Unassembled WGS sequence"/>
</dbReference>
<sequence>MKKLLILGTVVAAAVVMIKKVKGSTEIKETWQQVTDKVS</sequence>
<keyword evidence="2" id="KW-1185">Reference proteome</keyword>
<proteinExistence type="predicted"/>
<dbReference type="NCBIfam" id="NF038356">
    <property type="entry name" value="actino_DLW39"/>
    <property type="match status" value="1"/>
</dbReference>
<evidence type="ECO:0000313" key="1">
    <source>
        <dbReference type="EMBL" id="MFC4715984.1"/>
    </source>
</evidence>
<gene>
    <name evidence="1" type="ORF">ACFO7V_07495</name>
</gene>
<protein>
    <submittedName>
        <fullName evidence="1">DLW-39 family protein</fullName>
    </submittedName>
</protein>
<accession>A0ABV9MLF4</accession>
<reference evidence="2" key="1">
    <citation type="journal article" date="2019" name="Int. J. Syst. Evol. Microbiol.">
        <title>The Global Catalogue of Microorganisms (GCM) 10K type strain sequencing project: providing services to taxonomists for standard genome sequencing and annotation.</title>
        <authorList>
            <consortium name="The Broad Institute Genomics Platform"/>
            <consortium name="The Broad Institute Genome Sequencing Center for Infectious Disease"/>
            <person name="Wu L."/>
            <person name="Ma J."/>
        </authorList>
    </citation>
    <scope>NUCLEOTIDE SEQUENCE [LARGE SCALE GENOMIC DNA]</scope>
    <source>
        <strain evidence="2">CGMCC 1.12849</strain>
    </source>
</reference>
<dbReference type="EMBL" id="JBHSHE010000030">
    <property type="protein sequence ID" value="MFC4715984.1"/>
    <property type="molecule type" value="Genomic_DNA"/>
</dbReference>
<comment type="caution">
    <text evidence="1">The sequence shown here is derived from an EMBL/GenBank/DDBJ whole genome shotgun (WGS) entry which is preliminary data.</text>
</comment>
<dbReference type="InterPro" id="IPR047990">
    <property type="entry name" value="DLW39-like"/>
</dbReference>